<dbReference type="EMBL" id="MU006778">
    <property type="protein sequence ID" value="KAF2644892.1"/>
    <property type="molecule type" value="Genomic_DNA"/>
</dbReference>
<sequence length="469" mass="51607">MASPNPNNQKARQTNVMSDAEALSIALARTQQQQTGKKRGKGGGGFKLSKAEAPSTKAVPSKATPKPRHAGQKNKRPNTTTAGIAKGDAFSSQFYTQNGLHIPLFDSKGNPRAPRKMITLQQHKTKDALLQIVKEYAGDAKMQEFERANRNKAQLAAWINKVEREALKGDITQLVTIQAAGPSTPPLNTAVSRGGKRCADDTEFLKQTVKKAKLQRTPDERTSHLQTLQNKTIVKQDQLLNATLRKPRTSIDSDDLEKQMRAEFDNRSASVAAPGTMPGGIAKVTFRNIVKEPVRNIEHSEAPRRKGVRLKKVEDKHLLAQHPAIDALGLDPHADTPADNGTLIGKLSKKTSAVMSAIPSRYGFAPSFHETIIYSSGWKLKGQQTEVPVPYLKPGKHGWDNDNHCWSWEGDADLITGVGHQVEPADQERLDAEGEAFRREFGIKYPGHMSNQWPCGCQMPWDDSDSDAN</sequence>
<name>A0A6A6SC96_9PLEO</name>
<feature type="compositionally biased region" description="Polar residues" evidence="1">
    <location>
        <begin position="1"/>
        <end position="17"/>
    </location>
</feature>
<evidence type="ECO:0000256" key="1">
    <source>
        <dbReference type="SAM" id="MobiDB-lite"/>
    </source>
</evidence>
<reference evidence="2" key="1">
    <citation type="journal article" date="2020" name="Stud. Mycol.">
        <title>101 Dothideomycetes genomes: a test case for predicting lifestyles and emergence of pathogens.</title>
        <authorList>
            <person name="Haridas S."/>
            <person name="Albert R."/>
            <person name="Binder M."/>
            <person name="Bloem J."/>
            <person name="Labutti K."/>
            <person name="Salamov A."/>
            <person name="Andreopoulos B."/>
            <person name="Baker S."/>
            <person name="Barry K."/>
            <person name="Bills G."/>
            <person name="Bluhm B."/>
            <person name="Cannon C."/>
            <person name="Castanera R."/>
            <person name="Culley D."/>
            <person name="Daum C."/>
            <person name="Ezra D."/>
            <person name="Gonzalez J."/>
            <person name="Henrissat B."/>
            <person name="Kuo A."/>
            <person name="Liang C."/>
            <person name="Lipzen A."/>
            <person name="Lutzoni F."/>
            <person name="Magnuson J."/>
            <person name="Mondo S."/>
            <person name="Nolan M."/>
            <person name="Ohm R."/>
            <person name="Pangilinan J."/>
            <person name="Park H.-J."/>
            <person name="Ramirez L."/>
            <person name="Alfaro M."/>
            <person name="Sun H."/>
            <person name="Tritt A."/>
            <person name="Yoshinaga Y."/>
            <person name="Zwiers L.-H."/>
            <person name="Turgeon B."/>
            <person name="Goodwin S."/>
            <person name="Spatafora J."/>
            <person name="Crous P."/>
            <person name="Grigoriev I."/>
        </authorList>
    </citation>
    <scope>NUCLEOTIDE SEQUENCE</scope>
    <source>
        <strain evidence="2">CBS 473.64</strain>
    </source>
</reference>
<organism evidence="2 3">
    <name type="scientific">Massarina eburnea CBS 473.64</name>
    <dbReference type="NCBI Taxonomy" id="1395130"/>
    <lineage>
        <taxon>Eukaryota</taxon>
        <taxon>Fungi</taxon>
        <taxon>Dikarya</taxon>
        <taxon>Ascomycota</taxon>
        <taxon>Pezizomycotina</taxon>
        <taxon>Dothideomycetes</taxon>
        <taxon>Pleosporomycetidae</taxon>
        <taxon>Pleosporales</taxon>
        <taxon>Massarineae</taxon>
        <taxon>Massarinaceae</taxon>
        <taxon>Massarina</taxon>
    </lineage>
</organism>
<proteinExistence type="predicted"/>
<dbReference type="OrthoDB" id="3793790at2759"/>
<protein>
    <submittedName>
        <fullName evidence="2">Uncharacterized protein</fullName>
    </submittedName>
</protein>
<gene>
    <name evidence="2" type="ORF">P280DRAFT_535550</name>
</gene>
<accession>A0A6A6SC96</accession>
<keyword evidence="3" id="KW-1185">Reference proteome</keyword>
<feature type="region of interest" description="Disordered" evidence="1">
    <location>
        <begin position="1"/>
        <end position="84"/>
    </location>
</feature>
<dbReference type="AlphaFoldDB" id="A0A6A6SC96"/>
<feature type="compositionally biased region" description="Basic residues" evidence="1">
    <location>
        <begin position="65"/>
        <end position="76"/>
    </location>
</feature>
<evidence type="ECO:0000313" key="3">
    <source>
        <dbReference type="Proteomes" id="UP000799753"/>
    </source>
</evidence>
<dbReference type="Proteomes" id="UP000799753">
    <property type="component" value="Unassembled WGS sequence"/>
</dbReference>
<evidence type="ECO:0000313" key="2">
    <source>
        <dbReference type="EMBL" id="KAF2644892.1"/>
    </source>
</evidence>